<feature type="non-terminal residue" evidence="1">
    <location>
        <position position="1"/>
    </location>
</feature>
<dbReference type="InterPro" id="IPR022385">
    <property type="entry name" value="Rhs_assc_core"/>
</dbReference>
<dbReference type="EMBL" id="SMKA01000377">
    <property type="protein sequence ID" value="TDC14648.1"/>
    <property type="molecule type" value="Genomic_DNA"/>
</dbReference>
<reference evidence="1 2" key="1">
    <citation type="submission" date="2019-03" db="EMBL/GenBank/DDBJ databases">
        <title>Draft genome sequences of novel Actinobacteria.</title>
        <authorList>
            <person name="Sahin N."/>
            <person name="Ay H."/>
            <person name="Saygin H."/>
        </authorList>
    </citation>
    <scope>NUCLEOTIDE SEQUENCE [LARGE SCALE GENOMIC DNA]</scope>
    <source>
        <strain evidence="1 2">JCM 30547</strain>
    </source>
</reference>
<keyword evidence="2" id="KW-1185">Reference proteome</keyword>
<sequence length="259" mass="26984">GNYLLNQREYNPTTATFLTPDQAGSPNPYAYTSGNPLKSTDLQGLSDVDGTLTDVSHISGYASTGALAVAITCTFVRACAPAIPIAMQFSAATGVLSAGTAGILDSQACVLKGNCSALAADIAVGAVASRFPALGRARSGALEQAARLGPDSARNNATRAGLLTQARRAEAASITTDAGYLKAEVIDASDRIIDGEDLGNPAVIRALTADGSDIADWGKYSTKTYRSPSGPFQVHFYYNSVTGRMNYDIDYKSKLNLGR</sequence>
<gene>
    <name evidence="1" type="ORF">E1261_41890</name>
</gene>
<dbReference type="AlphaFoldDB" id="A0A4R4NXR3"/>
<dbReference type="Gene3D" id="2.180.10.10">
    <property type="entry name" value="RHS repeat-associated core"/>
    <property type="match status" value="1"/>
</dbReference>
<dbReference type="RefSeq" id="WP_275938391.1">
    <property type="nucleotide sequence ID" value="NZ_SMKA01000377.1"/>
</dbReference>
<proteinExistence type="predicted"/>
<evidence type="ECO:0000313" key="1">
    <source>
        <dbReference type="EMBL" id="TDC14648.1"/>
    </source>
</evidence>
<accession>A0A4R4NXR3</accession>
<protein>
    <recommendedName>
        <fullName evidence="3">RHS repeat-associated core domain-containing protein</fullName>
    </recommendedName>
</protein>
<organism evidence="1 2">
    <name type="scientific">Kribbella albertanoniae</name>
    <dbReference type="NCBI Taxonomy" id="1266829"/>
    <lineage>
        <taxon>Bacteria</taxon>
        <taxon>Bacillati</taxon>
        <taxon>Actinomycetota</taxon>
        <taxon>Actinomycetes</taxon>
        <taxon>Propionibacteriales</taxon>
        <taxon>Kribbellaceae</taxon>
        <taxon>Kribbella</taxon>
    </lineage>
</organism>
<evidence type="ECO:0008006" key="3">
    <source>
        <dbReference type="Google" id="ProtNLM"/>
    </source>
</evidence>
<comment type="caution">
    <text evidence="1">The sequence shown here is derived from an EMBL/GenBank/DDBJ whole genome shotgun (WGS) entry which is preliminary data.</text>
</comment>
<dbReference type="Proteomes" id="UP000295075">
    <property type="component" value="Unassembled WGS sequence"/>
</dbReference>
<name>A0A4R4NXR3_9ACTN</name>
<evidence type="ECO:0000313" key="2">
    <source>
        <dbReference type="Proteomes" id="UP000295075"/>
    </source>
</evidence>
<dbReference type="NCBIfam" id="TIGR03696">
    <property type="entry name" value="Rhs_assc_core"/>
    <property type="match status" value="1"/>
</dbReference>